<dbReference type="InterPro" id="IPR017441">
    <property type="entry name" value="Protein_kinase_ATP_BS"/>
</dbReference>
<evidence type="ECO:0000256" key="4">
    <source>
        <dbReference type="ARBA" id="ARBA00022679"/>
    </source>
</evidence>
<comment type="subcellular location">
    <subcellularLocation>
        <location evidence="1">Cell membrane</location>
        <topology evidence="1">Single-pass type I membrane protein</topology>
    </subcellularLocation>
</comment>
<dbReference type="InterPro" id="IPR011009">
    <property type="entry name" value="Kinase-like_dom_sf"/>
</dbReference>
<evidence type="ECO:0000256" key="8">
    <source>
        <dbReference type="ARBA" id="ARBA00022737"/>
    </source>
</evidence>
<accession>A0A672MJ47</accession>
<evidence type="ECO:0000259" key="27">
    <source>
        <dbReference type="PROSITE" id="PS50011"/>
    </source>
</evidence>
<evidence type="ECO:0000256" key="17">
    <source>
        <dbReference type="ARBA" id="ARBA00023180"/>
    </source>
</evidence>
<gene>
    <name evidence="29" type="primary">LOC107585263</name>
</gene>
<name>A0A672MJ47_SINGR</name>
<keyword evidence="10 20" id="KW-0418">Kinase</keyword>
<dbReference type="GO" id="GO:0008284">
    <property type="term" value="P:positive regulation of cell population proliferation"/>
    <property type="evidence" value="ECO:0007669"/>
    <property type="project" value="InterPro"/>
</dbReference>
<keyword evidence="13 20" id="KW-0472">Membrane</keyword>
<keyword evidence="9 20" id="KW-0547">Nucleotide-binding</keyword>
<feature type="compositionally biased region" description="Acidic residues" evidence="25">
    <location>
        <begin position="126"/>
        <end position="138"/>
    </location>
</feature>
<dbReference type="AlphaFoldDB" id="A0A672MJ47"/>
<comment type="similarity">
    <text evidence="20">Belongs to the protein kinase superfamily. Tyr protein kinase family. Fibroblast growth factor receptor subfamily.</text>
</comment>
<evidence type="ECO:0000256" key="7">
    <source>
        <dbReference type="ARBA" id="ARBA00022729"/>
    </source>
</evidence>
<keyword evidence="14 20" id="KW-0829">Tyrosine-protein kinase</keyword>
<dbReference type="InterPro" id="IPR013098">
    <property type="entry name" value="Ig_I-set"/>
</dbReference>
<evidence type="ECO:0000256" key="15">
    <source>
        <dbReference type="ARBA" id="ARBA00023157"/>
    </source>
</evidence>
<dbReference type="InterPro" id="IPR001245">
    <property type="entry name" value="Ser-Thr/Tyr_kinase_cat_dom"/>
</dbReference>
<keyword evidence="7" id="KW-0732">Signal</keyword>
<evidence type="ECO:0000256" key="9">
    <source>
        <dbReference type="ARBA" id="ARBA00022741"/>
    </source>
</evidence>
<dbReference type="Pfam" id="PF07679">
    <property type="entry name" value="I-set"/>
    <property type="match status" value="1"/>
</dbReference>
<protein>
    <recommendedName>
        <fullName evidence="20">Fibroblast growth factor receptor</fullName>
        <ecNumber evidence="20">2.7.10.1</ecNumber>
    </recommendedName>
</protein>
<dbReference type="PIRSF" id="PIRSF000628">
    <property type="entry name" value="FGFR"/>
    <property type="match status" value="1"/>
</dbReference>
<keyword evidence="6" id="KW-0053">Apoptosis</keyword>
<dbReference type="InterPro" id="IPR000719">
    <property type="entry name" value="Prot_kinase_dom"/>
</dbReference>
<evidence type="ECO:0000256" key="16">
    <source>
        <dbReference type="ARBA" id="ARBA00023170"/>
    </source>
</evidence>
<keyword evidence="17" id="KW-0325">Glycoprotein</keyword>
<feature type="transmembrane region" description="Helical" evidence="26">
    <location>
        <begin position="365"/>
        <end position="385"/>
    </location>
</feature>
<dbReference type="SUPFAM" id="SSF48726">
    <property type="entry name" value="Immunoglobulin"/>
    <property type="match status" value="3"/>
</dbReference>
<dbReference type="GO" id="GO:0080090">
    <property type="term" value="P:regulation of primary metabolic process"/>
    <property type="evidence" value="ECO:0007669"/>
    <property type="project" value="UniProtKB-ARBA"/>
</dbReference>
<comment type="catalytic activity">
    <reaction evidence="19 20">
        <text>L-tyrosyl-[protein] + ATP = O-phospho-L-tyrosyl-[protein] + ADP + H(+)</text>
        <dbReference type="Rhea" id="RHEA:10596"/>
        <dbReference type="Rhea" id="RHEA-COMP:10136"/>
        <dbReference type="Rhea" id="RHEA-COMP:20101"/>
        <dbReference type="ChEBI" id="CHEBI:15378"/>
        <dbReference type="ChEBI" id="CHEBI:30616"/>
        <dbReference type="ChEBI" id="CHEBI:46858"/>
        <dbReference type="ChEBI" id="CHEBI:61978"/>
        <dbReference type="ChEBI" id="CHEBI:456216"/>
        <dbReference type="EC" id="2.7.10.1"/>
    </reaction>
</comment>
<evidence type="ECO:0000313" key="29">
    <source>
        <dbReference type="Ensembl" id="ENSSGRP00000035408.1"/>
    </source>
</evidence>
<dbReference type="SMART" id="SM00409">
    <property type="entry name" value="IG"/>
    <property type="match status" value="3"/>
</dbReference>
<keyword evidence="5 26" id="KW-0812">Transmembrane</keyword>
<dbReference type="InterPro" id="IPR003599">
    <property type="entry name" value="Ig_sub"/>
</dbReference>
<dbReference type="Gene3D" id="6.10.250.1740">
    <property type="match status" value="1"/>
</dbReference>
<dbReference type="GO" id="GO:0005886">
    <property type="term" value="C:plasma membrane"/>
    <property type="evidence" value="ECO:0007669"/>
    <property type="project" value="UniProtKB-SubCell"/>
</dbReference>
<dbReference type="GO" id="GO:0005007">
    <property type="term" value="F:fibroblast growth factor receptor activity"/>
    <property type="evidence" value="ECO:0007669"/>
    <property type="project" value="InterPro"/>
</dbReference>
<evidence type="ECO:0000256" key="13">
    <source>
        <dbReference type="ARBA" id="ARBA00023136"/>
    </source>
</evidence>
<sequence>MKSHVYCYKRFLFQINTVLLNFLNTTVFNVANNKKCFLSMFLEDYVAGVGDTVDLSCTPRDFLVPIVWQKDGDAVSPSNRTRVGQKVLHIINVSYEDSGVYSCRHTHSSTLLSNYTVRVTDSLSSGDDEDYDEDEDDAGNGNEAPYWTRSDRMEKKLLAVPAANTVKFRCPAAGNPTPTIHWLKNGKEFKGEQRMGGIKLRHQQWSLVMESAVPSDRGNYTCVVQNKYGTIKHTYQLDVLERSPHRPILQAGLPANQTVVVGSDVEFHCKVYSDAQPHIQWLKHIEVNGSQYGPKGAPYVNILKTAGINTTDKELEILYLTNVSFEDAGQYTCLAGNSIGFNHHSAWLTVLPAVEMEREDDYADILIYVTGCVLFILTMVIIILCRMRMNTQKTLPMPPVQKLSKFPLKRQQVSLESNSSMNSNTPLVRIARLSSSDWPMLPNVSELELPSDPKWEFPRTKLTLGKPLGEGCFGQVVMAEAIGIDKEKPNKPLTVAVKMLKDDGTDKDLSDLVSEMEMMKMIGKHKNIINLLGACTQNGPLYVLVEYASKGNLREYLRARRPPGMDYSFDTCKIPNETLTFKDLVSCAYQVARGMEYLASKKCIHRDLAARNVLVTEDNVMKIADFGLARDVHNIDYYKKTTNVMLLWEIFTLGGSPYPGIPVEELFKLLKEGHRMDKPANCTHELYMIMRECWHAVPSQRPTFRQLVEDHDRVLSMTSTDEYLDLSVSFEQYSPTCPDSNSTCSSGDDSVFAHDPLPDEPCLPKHHLHSNGVIRT</sequence>
<feature type="binding site" evidence="22">
    <location>
        <position position="625"/>
    </location>
    <ligand>
        <name>ATP</name>
        <dbReference type="ChEBI" id="CHEBI:30616"/>
    </ligand>
</feature>
<dbReference type="SUPFAM" id="SSF56112">
    <property type="entry name" value="Protein kinase-like (PK-like)"/>
    <property type="match status" value="1"/>
</dbReference>
<dbReference type="InterPro" id="IPR016248">
    <property type="entry name" value="FGF_rcpt_fam"/>
</dbReference>
<dbReference type="FunFam" id="1.10.510.10:FF:000977">
    <property type="entry name" value="Fibroblast growth factor receptor"/>
    <property type="match status" value="1"/>
</dbReference>
<dbReference type="Proteomes" id="UP000472262">
    <property type="component" value="Unassembled WGS sequence"/>
</dbReference>
<evidence type="ECO:0000256" key="10">
    <source>
        <dbReference type="ARBA" id="ARBA00022777"/>
    </source>
</evidence>
<keyword evidence="8" id="KW-0677">Repeat</keyword>
<dbReference type="PROSITE" id="PS00109">
    <property type="entry name" value="PROTEIN_KINASE_TYR"/>
    <property type="match status" value="1"/>
</dbReference>
<evidence type="ECO:0000256" key="14">
    <source>
        <dbReference type="ARBA" id="ARBA00023137"/>
    </source>
</evidence>
<dbReference type="GO" id="GO:0010604">
    <property type="term" value="P:positive regulation of macromolecule metabolic process"/>
    <property type="evidence" value="ECO:0007669"/>
    <property type="project" value="UniProtKB-ARBA"/>
</dbReference>
<dbReference type="InterPro" id="IPR036179">
    <property type="entry name" value="Ig-like_dom_sf"/>
</dbReference>
<dbReference type="InterPro" id="IPR007110">
    <property type="entry name" value="Ig-like_dom"/>
</dbReference>
<dbReference type="InterPro" id="IPR013151">
    <property type="entry name" value="Immunoglobulin_dom"/>
</dbReference>
<dbReference type="GO" id="GO:0017134">
    <property type="term" value="F:fibroblast growth factor binding"/>
    <property type="evidence" value="ECO:0007669"/>
    <property type="project" value="TreeGrafter"/>
</dbReference>
<evidence type="ECO:0000256" key="2">
    <source>
        <dbReference type="ARBA" id="ARBA00022475"/>
    </source>
</evidence>
<dbReference type="PROSITE" id="PS50011">
    <property type="entry name" value="PROTEIN_KINASE_DOM"/>
    <property type="match status" value="1"/>
</dbReference>
<feature type="binding site" evidence="22 24">
    <location>
        <position position="498"/>
    </location>
    <ligand>
        <name>ATP</name>
        <dbReference type="ChEBI" id="CHEBI:30616"/>
    </ligand>
</feature>
<evidence type="ECO:0000256" key="1">
    <source>
        <dbReference type="ARBA" id="ARBA00004251"/>
    </source>
</evidence>
<feature type="binding site" evidence="22">
    <location>
        <begin position="468"/>
        <end position="474"/>
    </location>
    <ligand>
        <name>ATP</name>
        <dbReference type="ChEBI" id="CHEBI:30616"/>
    </ligand>
</feature>
<dbReference type="PROSITE" id="PS50835">
    <property type="entry name" value="IG_LIKE"/>
    <property type="match status" value="3"/>
</dbReference>
<evidence type="ECO:0000256" key="23">
    <source>
        <dbReference type="PIRSR" id="PIRSR000628-3"/>
    </source>
</evidence>
<organism evidence="29 30">
    <name type="scientific">Sinocyclocheilus grahami</name>
    <name type="common">Dianchi golden-line fish</name>
    <name type="synonym">Barbus grahami</name>
    <dbReference type="NCBI Taxonomy" id="75366"/>
    <lineage>
        <taxon>Eukaryota</taxon>
        <taxon>Metazoa</taxon>
        <taxon>Chordata</taxon>
        <taxon>Craniata</taxon>
        <taxon>Vertebrata</taxon>
        <taxon>Euteleostomi</taxon>
        <taxon>Actinopterygii</taxon>
        <taxon>Neopterygii</taxon>
        <taxon>Teleostei</taxon>
        <taxon>Ostariophysi</taxon>
        <taxon>Cypriniformes</taxon>
        <taxon>Cyprinidae</taxon>
        <taxon>Cyprininae</taxon>
        <taxon>Sinocyclocheilus</taxon>
    </lineage>
</organism>
<dbReference type="PROSITE" id="PS00107">
    <property type="entry name" value="PROTEIN_KINASE_ATP"/>
    <property type="match status" value="1"/>
</dbReference>
<feature type="region of interest" description="Disordered" evidence="25">
    <location>
        <begin position="123"/>
        <end position="146"/>
    </location>
</feature>
<dbReference type="InterPro" id="IPR003598">
    <property type="entry name" value="Ig_sub2"/>
</dbReference>
<dbReference type="FunFam" id="2.60.40.10:FF:000016">
    <property type="entry name" value="Fibroblast growth factor receptor"/>
    <property type="match status" value="1"/>
</dbReference>
<keyword evidence="15 23" id="KW-1015">Disulfide bond</keyword>
<reference evidence="29" key="2">
    <citation type="submission" date="2025-09" db="UniProtKB">
        <authorList>
            <consortium name="Ensembl"/>
        </authorList>
    </citation>
    <scope>IDENTIFICATION</scope>
</reference>
<dbReference type="FunFam" id="3.30.200.20:FF:000011">
    <property type="entry name" value="Fibroblast growth factor receptor"/>
    <property type="match status" value="1"/>
</dbReference>
<evidence type="ECO:0000259" key="28">
    <source>
        <dbReference type="PROSITE" id="PS50835"/>
    </source>
</evidence>
<keyword evidence="18" id="KW-0393">Immunoglobulin domain</keyword>
<dbReference type="EC" id="2.7.10.1" evidence="20"/>
<evidence type="ECO:0000313" key="30">
    <source>
        <dbReference type="Proteomes" id="UP000472262"/>
    </source>
</evidence>
<reference evidence="29" key="1">
    <citation type="submission" date="2025-08" db="UniProtKB">
        <authorList>
            <consortium name="Ensembl"/>
        </authorList>
    </citation>
    <scope>IDENTIFICATION</scope>
</reference>
<dbReference type="GO" id="GO:0045595">
    <property type="term" value="P:regulation of cell differentiation"/>
    <property type="evidence" value="ECO:0007669"/>
    <property type="project" value="UniProtKB-ARBA"/>
</dbReference>
<keyword evidence="30" id="KW-1185">Reference proteome</keyword>
<feature type="binding site" evidence="22">
    <location>
        <position position="552"/>
    </location>
    <ligand>
        <name>ATP</name>
        <dbReference type="ChEBI" id="CHEBI:30616"/>
    </ligand>
</feature>
<dbReference type="FunFam" id="2.60.40.10:FF:000423">
    <property type="entry name" value="Fibroblast growth factor receptor"/>
    <property type="match status" value="1"/>
</dbReference>
<proteinExistence type="inferred from homology"/>
<evidence type="ECO:0000256" key="19">
    <source>
        <dbReference type="ARBA" id="ARBA00051243"/>
    </source>
</evidence>
<dbReference type="PANTHER" id="PTHR24416">
    <property type="entry name" value="TYROSINE-PROTEIN KINASE RECEPTOR"/>
    <property type="match status" value="1"/>
</dbReference>
<dbReference type="Gene3D" id="3.30.200.20">
    <property type="entry name" value="Phosphorylase Kinase, domain 1"/>
    <property type="match status" value="1"/>
</dbReference>
<dbReference type="Pfam" id="PF07714">
    <property type="entry name" value="PK_Tyr_Ser-Thr"/>
    <property type="match status" value="2"/>
</dbReference>
<dbReference type="GO" id="GO:0005524">
    <property type="term" value="F:ATP binding"/>
    <property type="evidence" value="ECO:0007669"/>
    <property type="project" value="UniProtKB-UniRule"/>
</dbReference>
<dbReference type="InterPro" id="IPR020635">
    <property type="entry name" value="Tyr_kinase_cat_dom"/>
</dbReference>
<evidence type="ECO:0000256" key="18">
    <source>
        <dbReference type="ARBA" id="ARBA00023319"/>
    </source>
</evidence>
<dbReference type="SMART" id="SM00408">
    <property type="entry name" value="IGc2"/>
    <property type="match status" value="3"/>
</dbReference>
<dbReference type="Pfam" id="PF00047">
    <property type="entry name" value="ig"/>
    <property type="match status" value="1"/>
</dbReference>
<dbReference type="InterPro" id="IPR008266">
    <property type="entry name" value="Tyr_kinase_AS"/>
</dbReference>
<dbReference type="GO" id="GO:0043410">
    <property type="term" value="P:positive regulation of MAPK cascade"/>
    <property type="evidence" value="ECO:0007669"/>
    <property type="project" value="TreeGrafter"/>
</dbReference>
<dbReference type="FunFam" id="2.60.40.10:FF:000020">
    <property type="entry name" value="Fibroblast growth factor receptor"/>
    <property type="match status" value="1"/>
</dbReference>
<evidence type="ECO:0000256" key="5">
    <source>
        <dbReference type="ARBA" id="ARBA00022692"/>
    </source>
</evidence>
<keyword evidence="16 20" id="KW-0675">Receptor</keyword>
<keyword evidence="2" id="KW-1003">Cell membrane</keyword>
<evidence type="ECO:0000256" key="12">
    <source>
        <dbReference type="ARBA" id="ARBA00022989"/>
    </source>
</evidence>
<keyword evidence="11 20" id="KW-0067">ATP-binding</keyword>
<evidence type="ECO:0000256" key="22">
    <source>
        <dbReference type="PIRSR" id="PIRSR000628-2"/>
    </source>
</evidence>
<dbReference type="PANTHER" id="PTHR24416:SF505">
    <property type="entry name" value="FIBROBLAST GROWTH FACTOR RECEPTOR 3"/>
    <property type="match status" value="1"/>
</dbReference>
<keyword evidence="3" id="KW-0597">Phosphoprotein</keyword>
<feature type="domain" description="Ig-like" evidence="28">
    <location>
        <begin position="145"/>
        <end position="238"/>
    </location>
</feature>
<dbReference type="PRINTS" id="PR00109">
    <property type="entry name" value="TYRKINASE"/>
</dbReference>
<feature type="domain" description="Protein kinase" evidence="27">
    <location>
        <begin position="462"/>
        <end position="714"/>
    </location>
</feature>
<dbReference type="GO" id="GO:0043235">
    <property type="term" value="C:receptor complex"/>
    <property type="evidence" value="ECO:0007669"/>
    <property type="project" value="TreeGrafter"/>
</dbReference>
<dbReference type="SMART" id="SM00219">
    <property type="entry name" value="TyrKc"/>
    <property type="match status" value="1"/>
</dbReference>
<evidence type="ECO:0000256" key="6">
    <source>
        <dbReference type="ARBA" id="ARBA00022703"/>
    </source>
</evidence>
<dbReference type="InterPro" id="IPR050122">
    <property type="entry name" value="RTK"/>
</dbReference>
<feature type="disulfide bond" evidence="23">
    <location>
        <begin position="170"/>
        <end position="222"/>
    </location>
</feature>
<evidence type="ECO:0000256" key="21">
    <source>
        <dbReference type="PIRSR" id="PIRSR000628-1"/>
    </source>
</evidence>
<dbReference type="Pfam" id="PF13927">
    <property type="entry name" value="Ig_3"/>
    <property type="match status" value="1"/>
</dbReference>
<feature type="domain" description="Ig-like" evidence="28">
    <location>
        <begin position="247"/>
        <end position="349"/>
    </location>
</feature>
<dbReference type="Gene3D" id="2.60.40.10">
    <property type="entry name" value="Immunoglobulins"/>
    <property type="match status" value="3"/>
</dbReference>
<evidence type="ECO:0000256" key="3">
    <source>
        <dbReference type="ARBA" id="ARBA00022553"/>
    </source>
</evidence>
<dbReference type="GO" id="GO:0006915">
    <property type="term" value="P:apoptotic process"/>
    <property type="evidence" value="ECO:0007669"/>
    <property type="project" value="UniProtKB-KW"/>
</dbReference>
<keyword evidence="12 26" id="KW-1133">Transmembrane helix</keyword>
<feature type="active site" description="Proton acceptor" evidence="21">
    <location>
        <position position="607"/>
    </location>
</feature>
<evidence type="ECO:0000256" key="25">
    <source>
        <dbReference type="SAM" id="MobiDB-lite"/>
    </source>
</evidence>
<evidence type="ECO:0000256" key="11">
    <source>
        <dbReference type="ARBA" id="ARBA00022840"/>
    </source>
</evidence>
<evidence type="ECO:0000256" key="20">
    <source>
        <dbReference type="PIRNR" id="PIRNR000628"/>
    </source>
</evidence>
<dbReference type="FunFam" id="1.10.510.10:FF:001346">
    <property type="entry name" value="Uncharacterized protein"/>
    <property type="match status" value="1"/>
</dbReference>
<dbReference type="GO" id="GO:0030154">
    <property type="term" value="P:cell differentiation"/>
    <property type="evidence" value="ECO:0007669"/>
    <property type="project" value="UniProtKB-ARBA"/>
</dbReference>
<evidence type="ECO:0000256" key="26">
    <source>
        <dbReference type="SAM" id="Phobius"/>
    </source>
</evidence>
<dbReference type="Ensembl" id="ENSSGRT00000038009.1">
    <property type="protein sequence ID" value="ENSSGRP00000035408.1"/>
    <property type="gene ID" value="ENSSGRG00000014249.1"/>
</dbReference>
<dbReference type="CDD" id="cd05857">
    <property type="entry name" value="IgI_2_FGFR"/>
    <property type="match status" value="1"/>
</dbReference>
<feature type="domain" description="Ig-like" evidence="28">
    <location>
        <begin position="50"/>
        <end position="120"/>
    </location>
</feature>
<feature type="binding site" evidence="22">
    <location>
        <begin position="546"/>
        <end position="548"/>
    </location>
    <ligand>
        <name>ATP</name>
        <dbReference type="ChEBI" id="CHEBI:30616"/>
    </ligand>
</feature>
<dbReference type="Gene3D" id="1.10.510.10">
    <property type="entry name" value="Transferase(Phosphotransferase) domain 1"/>
    <property type="match status" value="2"/>
</dbReference>
<feature type="disulfide bond" evidence="23">
    <location>
        <begin position="269"/>
        <end position="333"/>
    </location>
</feature>
<keyword evidence="4 20" id="KW-0808">Transferase</keyword>
<feature type="binding site" evidence="22">
    <location>
        <position position="611"/>
    </location>
    <ligand>
        <name>ATP</name>
        <dbReference type="ChEBI" id="CHEBI:30616"/>
    </ligand>
</feature>
<dbReference type="InterPro" id="IPR013783">
    <property type="entry name" value="Ig-like_fold"/>
</dbReference>
<feature type="disulfide bond" evidence="23">
    <location>
        <begin position="57"/>
        <end position="103"/>
    </location>
</feature>
<evidence type="ECO:0000256" key="24">
    <source>
        <dbReference type="PROSITE-ProRule" id="PRU10141"/>
    </source>
</evidence>